<dbReference type="SUPFAM" id="SSF109854">
    <property type="entry name" value="DinB/YfiT-like putative metalloenzymes"/>
    <property type="match status" value="1"/>
</dbReference>
<comment type="caution">
    <text evidence="2">The sequence shown here is derived from an EMBL/GenBank/DDBJ whole genome shotgun (WGS) entry which is preliminary data.</text>
</comment>
<dbReference type="EMBL" id="LGUV01000166">
    <property type="protein sequence ID" value="KOG53277.1"/>
    <property type="molecule type" value="Genomic_DNA"/>
</dbReference>
<dbReference type="PATRIC" id="fig|1961.12.peg.3495"/>
<evidence type="ECO:0000313" key="2">
    <source>
        <dbReference type="EMBL" id="KOG53277.1"/>
    </source>
</evidence>
<dbReference type="InterPro" id="IPR017520">
    <property type="entry name" value="CHP03086"/>
</dbReference>
<sequence>MTVATWELLDRAYATLREAVAAVPADGWDRPTPCAQWNVTQVLQHAAGDQLAYAARLTGGPGPAEDPFAPSGALAGPPEDLLDPALAAAAEAFSAVAPGDLEVAVPLPPFAVPAETAVGAAALDAAVHAWDIAVATGRPPALTDALAAALRPAADALAEPLRGFAYGPVFPLAPGTDHGAAADLLAFLGRDPAWAAPGA</sequence>
<dbReference type="RefSeq" id="WP_053171441.1">
    <property type="nucleotide sequence ID" value="NZ_LGUV01000166.1"/>
</dbReference>
<accession>A0A0L8MS87</accession>
<dbReference type="InterPro" id="IPR024344">
    <property type="entry name" value="MDMPI_metal-binding"/>
</dbReference>
<dbReference type="InterPro" id="IPR017517">
    <property type="entry name" value="Maleyloyr_isom"/>
</dbReference>
<reference evidence="3" key="1">
    <citation type="submission" date="2015-07" db="EMBL/GenBank/DDBJ databases">
        <authorList>
            <consortium name="Consortium for Microbial Forensics and Genomics (microFORGE)"/>
            <person name="Knight B.M."/>
            <person name="Roberts D.P."/>
            <person name="Lin D."/>
            <person name="Hari K."/>
            <person name="Fletcher J."/>
            <person name="Melcher U."/>
            <person name="Blagden T."/>
            <person name="Winegar R.A."/>
        </authorList>
    </citation>
    <scope>NUCLEOTIDE SEQUENCE [LARGE SCALE GENOMIC DNA]</scope>
    <source>
        <strain evidence="3">NRRL B-1447</strain>
    </source>
</reference>
<feature type="domain" description="Mycothiol-dependent maleylpyruvate isomerase metal-binding" evidence="1">
    <location>
        <begin position="10"/>
        <end position="133"/>
    </location>
</feature>
<evidence type="ECO:0000259" key="1">
    <source>
        <dbReference type="Pfam" id="PF11716"/>
    </source>
</evidence>
<dbReference type="Pfam" id="PF11716">
    <property type="entry name" value="MDMPI_N"/>
    <property type="match status" value="1"/>
</dbReference>
<dbReference type="Gene3D" id="1.20.120.450">
    <property type="entry name" value="dinb family like domain"/>
    <property type="match status" value="1"/>
</dbReference>
<name>A0A0L8MS87_STRVG</name>
<dbReference type="NCBIfam" id="TIGR03083">
    <property type="entry name" value="maleylpyruvate isomerase family mycothiol-dependent enzyme"/>
    <property type="match status" value="1"/>
</dbReference>
<dbReference type="Proteomes" id="UP000037084">
    <property type="component" value="Unassembled WGS sequence"/>
</dbReference>
<protein>
    <recommendedName>
        <fullName evidence="1">Mycothiol-dependent maleylpyruvate isomerase metal-binding domain-containing protein</fullName>
    </recommendedName>
</protein>
<dbReference type="GO" id="GO:0046872">
    <property type="term" value="F:metal ion binding"/>
    <property type="evidence" value="ECO:0007669"/>
    <property type="project" value="InterPro"/>
</dbReference>
<proteinExistence type="predicted"/>
<dbReference type="OrthoDB" id="5185819at2"/>
<dbReference type="InterPro" id="IPR034660">
    <property type="entry name" value="DinB/YfiT-like"/>
</dbReference>
<gene>
    <name evidence="2" type="ORF">ADK75_15195</name>
</gene>
<dbReference type="AlphaFoldDB" id="A0A0L8MS87"/>
<evidence type="ECO:0000313" key="3">
    <source>
        <dbReference type="Proteomes" id="UP000037084"/>
    </source>
</evidence>
<organism evidence="2 3">
    <name type="scientific">Streptomyces virginiae</name>
    <name type="common">Streptomyces cinnamonensis</name>
    <dbReference type="NCBI Taxonomy" id="1961"/>
    <lineage>
        <taxon>Bacteria</taxon>
        <taxon>Bacillati</taxon>
        <taxon>Actinomycetota</taxon>
        <taxon>Actinomycetes</taxon>
        <taxon>Kitasatosporales</taxon>
        <taxon>Streptomycetaceae</taxon>
        <taxon>Streptomyces</taxon>
    </lineage>
</organism>
<dbReference type="NCBIfam" id="TIGR03086">
    <property type="entry name" value="TIGR03086 family metal-binding protein"/>
    <property type="match status" value="1"/>
</dbReference>